<evidence type="ECO:0000313" key="3">
    <source>
        <dbReference type="Proteomes" id="UP001595812"/>
    </source>
</evidence>
<name>A0ABV8AMG3_9FLAO</name>
<feature type="signal peptide" evidence="1">
    <location>
        <begin position="1"/>
        <end position="21"/>
    </location>
</feature>
<keyword evidence="1" id="KW-0732">Signal</keyword>
<dbReference type="RefSeq" id="WP_386101411.1">
    <property type="nucleotide sequence ID" value="NZ_JBHSAT010000022.1"/>
</dbReference>
<gene>
    <name evidence="2" type="ORF">ACFOSX_12105</name>
</gene>
<proteinExistence type="predicted"/>
<feature type="chain" id="PRO_5047420795" evidence="1">
    <location>
        <begin position="22"/>
        <end position="148"/>
    </location>
</feature>
<evidence type="ECO:0000256" key="1">
    <source>
        <dbReference type="SAM" id="SignalP"/>
    </source>
</evidence>
<dbReference type="Proteomes" id="UP001595812">
    <property type="component" value="Unassembled WGS sequence"/>
</dbReference>
<keyword evidence="3" id="KW-1185">Reference proteome</keyword>
<dbReference type="EMBL" id="JBHSAT010000022">
    <property type="protein sequence ID" value="MFC3877971.1"/>
    <property type="molecule type" value="Genomic_DNA"/>
</dbReference>
<organism evidence="2 3">
    <name type="scientific">Winogradskyella maritima</name>
    <dbReference type="NCBI Taxonomy" id="1517766"/>
    <lineage>
        <taxon>Bacteria</taxon>
        <taxon>Pseudomonadati</taxon>
        <taxon>Bacteroidota</taxon>
        <taxon>Flavobacteriia</taxon>
        <taxon>Flavobacteriales</taxon>
        <taxon>Flavobacteriaceae</taxon>
        <taxon>Winogradskyella</taxon>
    </lineage>
</organism>
<comment type="caution">
    <text evidence="2">The sequence shown here is derived from an EMBL/GenBank/DDBJ whole genome shotgun (WGS) entry which is preliminary data.</text>
</comment>
<sequence>MKTIAFALITLFALNLSYAQAESKPQEDNRASYYEKRAQEDAKFEQQFTSEDAEREEAFWESQREYEKDLKKRDRKAYRAYMRGKKDAYREHYARCDAHCHHNANYYHHASFYYYGYRNYYYERYPRRSSTINTRVRIGTPRVRIGIL</sequence>
<protein>
    <submittedName>
        <fullName evidence="2">Uncharacterized protein</fullName>
    </submittedName>
</protein>
<evidence type="ECO:0000313" key="2">
    <source>
        <dbReference type="EMBL" id="MFC3877971.1"/>
    </source>
</evidence>
<accession>A0ABV8AMG3</accession>
<reference evidence="3" key="1">
    <citation type="journal article" date="2019" name="Int. J. Syst. Evol. Microbiol.">
        <title>The Global Catalogue of Microorganisms (GCM) 10K type strain sequencing project: providing services to taxonomists for standard genome sequencing and annotation.</title>
        <authorList>
            <consortium name="The Broad Institute Genomics Platform"/>
            <consortium name="The Broad Institute Genome Sequencing Center for Infectious Disease"/>
            <person name="Wu L."/>
            <person name="Ma J."/>
        </authorList>
    </citation>
    <scope>NUCLEOTIDE SEQUENCE [LARGE SCALE GENOMIC DNA]</scope>
    <source>
        <strain evidence="3">CECT 8979</strain>
    </source>
</reference>